<feature type="region of interest" description="Disordered" evidence="1">
    <location>
        <begin position="16"/>
        <end position="39"/>
    </location>
</feature>
<keyword evidence="2" id="KW-1133">Transmembrane helix</keyword>
<protein>
    <submittedName>
        <fullName evidence="3">Uncharacterized protein</fullName>
    </submittedName>
</protein>
<comment type="caution">
    <text evidence="3">The sequence shown here is derived from an EMBL/GenBank/DDBJ whole genome shotgun (WGS) entry which is preliminary data.</text>
</comment>
<reference evidence="3" key="1">
    <citation type="submission" date="2021-02" db="EMBL/GenBank/DDBJ databases">
        <title>Infant gut strain persistence is associated with maternal origin, phylogeny, and functional potential including surface adhesion and iron acquisition.</title>
        <authorList>
            <person name="Lou Y.C."/>
        </authorList>
    </citation>
    <scope>NUCLEOTIDE SEQUENCE</scope>
    <source>
        <strain evidence="3">L3_106_000M1_dasL3_106_000M1_concoct_15</strain>
    </source>
</reference>
<keyword evidence="2" id="KW-0472">Membrane</keyword>
<dbReference type="AlphaFoldDB" id="A0A943I0I2"/>
<evidence type="ECO:0000313" key="3">
    <source>
        <dbReference type="EMBL" id="MBS5518915.1"/>
    </source>
</evidence>
<gene>
    <name evidence="3" type="ORF">KHX13_01005</name>
</gene>
<keyword evidence="2" id="KW-0812">Transmembrane</keyword>
<accession>A0A943I0I2</accession>
<name>A0A943I0I2_9FIRM</name>
<dbReference type="EMBL" id="JAGZCZ010000001">
    <property type="protein sequence ID" value="MBS5518915.1"/>
    <property type="molecule type" value="Genomic_DNA"/>
</dbReference>
<evidence type="ECO:0000256" key="2">
    <source>
        <dbReference type="SAM" id="Phobius"/>
    </source>
</evidence>
<evidence type="ECO:0000256" key="1">
    <source>
        <dbReference type="SAM" id="MobiDB-lite"/>
    </source>
</evidence>
<sequence>MNTMANMNDRYMEEYEAARSGKPSIQETLTKAQKQEQKKKRHRYEKIGAALLVLIGAASWYFFYYTQTPQYTIKEIQKAVQQHDAVTVHQKVDMDGLLSKSTDAVRDAEWELNPDSEFTEEDKPEFIKHMKEVIDNGILTGDWTDSYQKTHPDRALKVNLGDLSLTEIKDVKTQKDEALVNIKMKNDANKSDDILVLRLRKDKKGWKLEEIMNLKWYYTKILKEEGVTKKESTPTPGTDAALYEAVKNKIAEEVPEAKVILNQLPQVSGTNGAKEITPEDAKKVKDAAQKVQVILEKPVAGKVLRSLLEHQDELQAKTQQLLEKVQNGNNTKEIVDQLKQNETLLEWGNKILTWVINNL</sequence>
<feature type="transmembrane region" description="Helical" evidence="2">
    <location>
        <begin position="47"/>
        <end position="65"/>
    </location>
</feature>
<proteinExistence type="predicted"/>
<feature type="compositionally biased region" description="Polar residues" evidence="1">
    <location>
        <begin position="23"/>
        <end position="32"/>
    </location>
</feature>
<organism evidence="3 4">
    <name type="scientific">Acidaminococcus intestini</name>
    <dbReference type="NCBI Taxonomy" id="187327"/>
    <lineage>
        <taxon>Bacteria</taxon>
        <taxon>Bacillati</taxon>
        <taxon>Bacillota</taxon>
        <taxon>Negativicutes</taxon>
        <taxon>Acidaminococcales</taxon>
        <taxon>Acidaminococcaceae</taxon>
        <taxon>Acidaminococcus</taxon>
    </lineage>
</organism>
<dbReference type="Proteomes" id="UP000754226">
    <property type="component" value="Unassembled WGS sequence"/>
</dbReference>
<evidence type="ECO:0000313" key="4">
    <source>
        <dbReference type="Proteomes" id="UP000754226"/>
    </source>
</evidence>